<dbReference type="Proteomes" id="UP001141259">
    <property type="component" value="Unassembled WGS sequence"/>
</dbReference>
<evidence type="ECO:0000256" key="2">
    <source>
        <dbReference type="ARBA" id="ARBA00023002"/>
    </source>
</evidence>
<dbReference type="Pfam" id="PF00106">
    <property type="entry name" value="adh_short"/>
    <property type="match status" value="1"/>
</dbReference>
<evidence type="ECO:0000256" key="3">
    <source>
        <dbReference type="RuleBase" id="RU000363"/>
    </source>
</evidence>
<comment type="caution">
    <text evidence="4">The sequence shown here is derived from an EMBL/GenBank/DDBJ whole genome shotgun (WGS) entry which is preliminary data.</text>
</comment>
<sequence>MTDHTTTNPSTWPGRTAIVTGAAAGIGAAAARDLATRGVAVTVATLKPGEGGEEVVERITAAGGRARLAFGDVSDAAVVEALVAEATEDFGPPDILVHAAGGFTTLAPTAELAVEDWDRIVAVNLRSAFLLVHAVLPAMIERRWGRIVTVASEAGRMPTRVGVSAYAAAKAGVIGLTKHVAREVAAHGVTVNATAPSTTLSDRIRSLYPDGGAAAGAQHPMGRLAAPEEQAAAIAFLCSPEASYVNGACLDVTGGSVNI</sequence>
<dbReference type="GO" id="GO:0016491">
    <property type="term" value="F:oxidoreductase activity"/>
    <property type="evidence" value="ECO:0007669"/>
    <property type="project" value="UniProtKB-KW"/>
</dbReference>
<gene>
    <name evidence="4" type="ORF">NZH93_37170</name>
</gene>
<dbReference type="PRINTS" id="PR00081">
    <property type="entry name" value="GDHRDH"/>
</dbReference>
<keyword evidence="5" id="KW-1185">Reference proteome</keyword>
<name>A0A9X2VTL1_9PSEU</name>
<comment type="similarity">
    <text evidence="1 3">Belongs to the short-chain dehydrogenases/reductases (SDR) family.</text>
</comment>
<protein>
    <submittedName>
        <fullName evidence="4">SDR family oxidoreductase</fullName>
    </submittedName>
</protein>
<dbReference type="EMBL" id="JANYMP010000024">
    <property type="protein sequence ID" value="MCS7482510.1"/>
    <property type="molecule type" value="Genomic_DNA"/>
</dbReference>
<dbReference type="PANTHER" id="PTHR42879">
    <property type="entry name" value="3-OXOACYL-(ACYL-CARRIER-PROTEIN) REDUCTASE"/>
    <property type="match status" value="1"/>
</dbReference>
<reference evidence="4" key="1">
    <citation type="submission" date="2022-08" db="EMBL/GenBank/DDBJ databases">
        <authorList>
            <person name="Tistechok S."/>
            <person name="Samborskyy M."/>
            <person name="Roman I."/>
        </authorList>
    </citation>
    <scope>NUCLEOTIDE SEQUENCE</scope>
    <source>
        <strain evidence="4">DSM 103496</strain>
    </source>
</reference>
<dbReference type="InterPro" id="IPR050259">
    <property type="entry name" value="SDR"/>
</dbReference>
<accession>A0A9X2VTL1</accession>
<dbReference type="AlphaFoldDB" id="A0A9X2VTL1"/>
<dbReference type="Gene3D" id="3.40.50.720">
    <property type="entry name" value="NAD(P)-binding Rossmann-like Domain"/>
    <property type="match status" value="1"/>
</dbReference>
<dbReference type="FunFam" id="3.40.50.720:FF:000173">
    <property type="entry name" value="3-oxoacyl-[acyl-carrier protein] reductase"/>
    <property type="match status" value="1"/>
</dbReference>
<dbReference type="InterPro" id="IPR036291">
    <property type="entry name" value="NAD(P)-bd_dom_sf"/>
</dbReference>
<evidence type="ECO:0000256" key="1">
    <source>
        <dbReference type="ARBA" id="ARBA00006484"/>
    </source>
</evidence>
<proteinExistence type="inferred from homology"/>
<dbReference type="SUPFAM" id="SSF51735">
    <property type="entry name" value="NAD(P)-binding Rossmann-fold domains"/>
    <property type="match status" value="1"/>
</dbReference>
<dbReference type="RefSeq" id="WP_259627974.1">
    <property type="nucleotide sequence ID" value="NZ_JANYMP010000024.1"/>
</dbReference>
<evidence type="ECO:0000313" key="5">
    <source>
        <dbReference type="Proteomes" id="UP001141259"/>
    </source>
</evidence>
<dbReference type="PANTHER" id="PTHR42879:SF2">
    <property type="entry name" value="3-OXOACYL-[ACYL-CARRIER-PROTEIN] REDUCTASE FABG"/>
    <property type="match status" value="1"/>
</dbReference>
<organism evidence="4 5">
    <name type="scientific">Umezawaea endophytica</name>
    <dbReference type="NCBI Taxonomy" id="1654476"/>
    <lineage>
        <taxon>Bacteria</taxon>
        <taxon>Bacillati</taxon>
        <taxon>Actinomycetota</taxon>
        <taxon>Actinomycetes</taxon>
        <taxon>Pseudonocardiales</taxon>
        <taxon>Pseudonocardiaceae</taxon>
        <taxon>Umezawaea</taxon>
    </lineage>
</organism>
<keyword evidence="2" id="KW-0560">Oxidoreductase</keyword>
<dbReference type="InterPro" id="IPR002347">
    <property type="entry name" value="SDR_fam"/>
</dbReference>
<dbReference type="PRINTS" id="PR00080">
    <property type="entry name" value="SDRFAMILY"/>
</dbReference>
<evidence type="ECO:0000313" key="4">
    <source>
        <dbReference type="EMBL" id="MCS7482510.1"/>
    </source>
</evidence>